<dbReference type="Proteomes" id="UP000430222">
    <property type="component" value="Unassembled WGS sequence"/>
</dbReference>
<feature type="chain" id="PRO_5026101966" evidence="3">
    <location>
        <begin position="31"/>
        <end position="303"/>
    </location>
</feature>
<reference evidence="4 5" key="1">
    <citation type="submission" date="2019-08" db="EMBL/GenBank/DDBJ databases">
        <title>In-depth cultivation of the pig gut microbiome towards novel bacterial diversity and tailored functional studies.</title>
        <authorList>
            <person name="Wylensek D."/>
            <person name="Hitch T.C.A."/>
            <person name="Clavel T."/>
        </authorList>
    </citation>
    <scope>NUCLEOTIDE SEQUENCE [LARGE SCALE GENOMIC DNA]</scope>
    <source>
        <strain evidence="5">WCA-380-WT-3B3</strain>
    </source>
</reference>
<sequence>MMFLSKKKSLLIAAAMSVSFLAAPLTPGYAAEPAAQTYTQKDLNDEMIMAAAWMQNSAEYRELCYQAYNVALDQVVKAVAHHKKGDKPLAIVLDADETVLDNSAFEAGLIGTGNSYSSKTWKEWCDAGVARAMPGAAEYLQAVDKLGVEIFYASNRNVKDHLEGSMRNFKAIGFPQADRKHMIFKTDTSNKQVRFDQVMKDYDVVVFMGDNAGDLPIGTYHKGQEERNALVDQHKAEFGKRFIVFPNPTYGDWEPALKKDGKFGSYWGLTNEQKSEVRQKSLRTWRPVKTAQDPNTKPGNEQK</sequence>
<feature type="signal peptide" evidence="3">
    <location>
        <begin position="1"/>
        <end position="30"/>
    </location>
</feature>
<dbReference type="SUPFAM" id="SSF56784">
    <property type="entry name" value="HAD-like"/>
    <property type="match status" value="1"/>
</dbReference>
<dbReference type="Gene3D" id="3.40.50.1000">
    <property type="entry name" value="HAD superfamily/HAD-like"/>
    <property type="match status" value="1"/>
</dbReference>
<gene>
    <name evidence="4" type="ORF">FYJ78_11830</name>
</gene>
<dbReference type="InterPro" id="IPR006423">
    <property type="entry name" value="Lipo_e_P4"/>
</dbReference>
<dbReference type="InterPro" id="IPR036412">
    <property type="entry name" value="HAD-like_sf"/>
</dbReference>
<accession>A0A6I2UZH7</accession>
<feature type="region of interest" description="Disordered" evidence="2">
    <location>
        <begin position="277"/>
        <end position="303"/>
    </location>
</feature>
<dbReference type="InterPro" id="IPR005519">
    <property type="entry name" value="Acid_phosphat_B-like"/>
</dbReference>
<dbReference type="EMBL" id="VUNL01000017">
    <property type="protein sequence ID" value="MSV25839.1"/>
    <property type="molecule type" value="Genomic_DNA"/>
</dbReference>
<dbReference type="NCBIfam" id="TIGR01533">
    <property type="entry name" value="lipo_e_P4"/>
    <property type="match status" value="1"/>
</dbReference>
<name>A0A6I2UZH7_9FIRM</name>
<dbReference type="RefSeq" id="WP_154621606.1">
    <property type="nucleotide sequence ID" value="NZ_CBCTNG010000022.1"/>
</dbReference>
<dbReference type="GO" id="GO:0009279">
    <property type="term" value="C:cell outer membrane"/>
    <property type="evidence" value="ECO:0007669"/>
    <property type="project" value="InterPro"/>
</dbReference>
<keyword evidence="4" id="KW-0449">Lipoprotein</keyword>
<proteinExistence type="predicted"/>
<organism evidence="4 5">
    <name type="scientific">Selenomonas montiformis</name>
    <dbReference type="NCBI Taxonomy" id="2652285"/>
    <lineage>
        <taxon>Bacteria</taxon>
        <taxon>Bacillati</taxon>
        <taxon>Bacillota</taxon>
        <taxon>Negativicutes</taxon>
        <taxon>Selenomonadales</taxon>
        <taxon>Selenomonadaceae</taxon>
        <taxon>Selenomonas</taxon>
    </lineage>
</organism>
<evidence type="ECO:0000256" key="2">
    <source>
        <dbReference type="SAM" id="MobiDB-lite"/>
    </source>
</evidence>
<protein>
    <submittedName>
        <fullName evidence="4">5'-nucleotidase, lipoprotein e(P4) family</fullName>
    </submittedName>
</protein>
<feature type="compositionally biased region" description="Polar residues" evidence="2">
    <location>
        <begin position="292"/>
        <end position="303"/>
    </location>
</feature>
<dbReference type="InterPro" id="IPR023214">
    <property type="entry name" value="HAD_sf"/>
</dbReference>
<dbReference type="AlphaFoldDB" id="A0A6I2UZH7"/>
<keyword evidence="1 3" id="KW-0732">Signal</keyword>
<dbReference type="PANTHER" id="PTHR31284">
    <property type="entry name" value="ACID PHOSPHATASE-LIKE PROTEIN"/>
    <property type="match status" value="1"/>
</dbReference>
<dbReference type="PANTHER" id="PTHR31284:SF10">
    <property type="entry name" value="ACID PHOSPHATASE-LIKE PROTEIN"/>
    <property type="match status" value="1"/>
</dbReference>
<evidence type="ECO:0000313" key="5">
    <source>
        <dbReference type="Proteomes" id="UP000430222"/>
    </source>
</evidence>
<dbReference type="SFLD" id="SFLDG01125">
    <property type="entry name" value="C1.1:_Acid_Phosphatase_Like"/>
    <property type="match status" value="1"/>
</dbReference>
<keyword evidence="5" id="KW-1185">Reference proteome</keyword>
<comment type="caution">
    <text evidence="4">The sequence shown here is derived from an EMBL/GenBank/DDBJ whole genome shotgun (WGS) entry which is preliminary data.</text>
</comment>
<dbReference type="Pfam" id="PF03767">
    <property type="entry name" value="Acid_phosphat_B"/>
    <property type="match status" value="1"/>
</dbReference>
<evidence type="ECO:0000313" key="4">
    <source>
        <dbReference type="EMBL" id="MSV25839.1"/>
    </source>
</evidence>
<dbReference type="PIRSF" id="PIRSF019271">
    <property type="entry name" value="Acid_Ptase_C"/>
    <property type="match status" value="1"/>
</dbReference>
<dbReference type="SFLD" id="SFLDS00003">
    <property type="entry name" value="Haloacid_Dehalogenase"/>
    <property type="match status" value="1"/>
</dbReference>
<evidence type="ECO:0000256" key="1">
    <source>
        <dbReference type="ARBA" id="ARBA00022729"/>
    </source>
</evidence>
<evidence type="ECO:0000256" key="3">
    <source>
        <dbReference type="SAM" id="SignalP"/>
    </source>
</evidence>